<accession>A0A915E8E2</accession>
<dbReference type="Proteomes" id="UP000887574">
    <property type="component" value="Unplaced"/>
</dbReference>
<dbReference type="WBParaSite" id="jg26811">
    <property type="protein sequence ID" value="jg26811"/>
    <property type="gene ID" value="jg26811"/>
</dbReference>
<proteinExistence type="predicted"/>
<sequence>MCEWCEDSFRHLRRSGKSIIKVLDLIHLPAPKTDQWLRNAQKFNALYGFPHVIGALDGKPIARTRPDKSDSGLYTSLLSRSYLESAEAGIPAAEPLEGKKMKPVVFKWSNKDVLVWLNQLKIRTMKLKDVEAKILSEYGWKVSKPTMSHPLPKEEQKLIIITNGATHHKNCNKFTANEVIALDLNRKMREEVRTEVTSLLMATFEKYEKIALEMSKKKQENVTHPFSIAMKFPSYEEVRYQLGRARRAGVLNVEDPFELPNAYKE</sequence>
<organism evidence="1 2">
    <name type="scientific">Ditylenchus dipsaci</name>
    <dbReference type="NCBI Taxonomy" id="166011"/>
    <lineage>
        <taxon>Eukaryota</taxon>
        <taxon>Metazoa</taxon>
        <taxon>Ecdysozoa</taxon>
        <taxon>Nematoda</taxon>
        <taxon>Chromadorea</taxon>
        <taxon>Rhabditida</taxon>
        <taxon>Tylenchina</taxon>
        <taxon>Tylenchomorpha</taxon>
        <taxon>Sphaerularioidea</taxon>
        <taxon>Anguinidae</taxon>
        <taxon>Anguininae</taxon>
        <taxon>Ditylenchus</taxon>
    </lineage>
</organism>
<keyword evidence="1" id="KW-1185">Reference proteome</keyword>
<dbReference type="AlphaFoldDB" id="A0A915E8E2"/>
<evidence type="ECO:0000313" key="2">
    <source>
        <dbReference type="WBParaSite" id="jg26811"/>
    </source>
</evidence>
<evidence type="ECO:0000313" key="1">
    <source>
        <dbReference type="Proteomes" id="UP000887574"/>
    </source>
</evidence>
<name>A0A915E8E2_9BILA</name>
<protein>
    <submittedName>
        <fullName evidence="2">Uncharacterized protein</fullName>
    </submittedName>
</protein>
<reference evidence="2" key="1">
    <citation type="submission" date="2022-11" db="UniProtKB">
        <authorList>
            <consortium name="WormBaseParasite"/>
        </authorList>
    </citation>
    <scope>IDENTIFICATION</scope>
</reference>